<keyword evidence="2" id="KW-0812">Transmembrane</keyword>
<sequence length="451" mass="47153">MSIESTLPAAPRFASEVRTTAVLAAPLVGGHVSTGLIGFVDSVIAGHHGTATLASVAVGTALFWLPMMIAMGTLMSLPPAVSQLDGAARRPEIGALFRQGLWLAAMLGVPLFAFLTFSVHALEPMGIAAEIRPGAIAFLHGIRWGVPGLTLYLTMRYLSDGLHFTLPTMLLGFGGLLVLVPLGYALTYGIGPFPELGAGGLGIASALMMWAQALTFALYLWRAKRFADLELFDHFDLPHGPTLRTLLRTGLPIGVTVTMEGGLFIATALLIGRLGEIPAAAHQIAINVSALCFMVPMGIAEATTVRIGHALGRDDASGLRRAALAGYVIVLATQAMSALLLLTGNEYVVGFYTADSTVAALAASLLLYAAAFQFPDGVQVLSAGALRGLKDTRVPMVLAALAYWGIGMPVGAGLGLGLGWGPRGMWVGLICGLTVAAVLLAARFWRSSRRL</sequence>
<dbReference type="EMBL" id="JAVDVW010000002">
    <property type="protein sequence ID" value="MDR7099947.1"/>
    <property type="molecule type" value="Genomic_DNA"/>
</dbReference>
<gene>
    <name evidence="3" type="ORF">J2X04_002328</name>
</gene>
<feature type="transmembrane region" description="Helical" evidence="2">
    <location>
        <begin position="426"/>
        <end position="445"/>
    </location>
</feature>
<feature type="transmembrane region" description="Helical" evidence="2">
    <location>
        <begin position="251"/>
        <end position="272"/>
    </location>
</feature>
<dbReference type="NCBIfam" id="TIGR00797">
    <property type="entry name" value="matE"/>
    <property type="match status" value="1"/>
</dbReference>
<keyword evidence="1" id="KW-0813">Transport</keyword>
<dbReference type="PANTHER" id="PTHR43298:SF2">
    <property type="entry name" value="FMN_FAD EXPORTER YEEO-RELATED"/>
    <property type="match status" value="1"/>
</dbReference>
<dbReference type="Proteomes" id="UP001267878">
    <property type="component" value="Unassembled WGS sequence"/>
</dbReference>
<evidence type="ECO:0000256" key="2">
    <source>
        <dbReference type="SAM" id="Phobius"/>
    </source>
</evidence>
<dbReference type="InterPro" id="IPR050222">
    <property type="entry name" value="MATE_MdtK"/>
</dbReference>
<comment type="caution">
    <text evidence="3">The sequence shown here is derived from an EMBL/GenBank/DDBJ whole genome shotgun (WGS) entry which is preliminary data.</text>
</comment>
<dbReference type="CDD" id="cd13131">
    <property type="entry name" value="MATE_NorM_like"/>
    <property type="match status" value="1"/>
</dbReference>
<feature type="transmembrane region" description="Helical" evidence="2">
    <location>
        <begin position="166"/>
        <end position="186"/>
    </location>
</feature>
<dbReference type="Pfam" id="PF01554">
    <property type="entry name" value="MatE"/>
    <property type="match status" value="2"/>
</dbReference>
<feature type="transmembrane region" description="Helical" evidence="2">
    <location>
        <begin position="324"/>
        <end position="344"/>
    </location>
</feature>
<dbReference type="RefSeq" id="WP_310054440.1">
    <property type="nucleotide sequence ID" value="NZ_JAVDVW010000002.1"/>
</dbReference>
<keyword evidence="4" id="KW-1185">Reference proteome</keyword>
<evidence type="ECO:0000256" key="1">
    <source>
        <dbReference type="ARBA" id="ARBA00022448"/>
    </source>
</evidence>
<keyword evidence="2" id="KW-0472">Membrane</keyword>
<accession>A0ABU1VR61</accession>
<feature type="transmembrane region" description="Helical" evidence="2">
    <location>
        <begin position="396"/>
        <end position="420"/>
    </location>
</feature>
<feature type="transmembrane region" description="Helical" evidence="2">
    <location>
        <begin position="284"/>
        <end position="303"/>
    </location>
</feature>
<dbReference type="InterPro" id="IPR002528">
    <property type="entry name" value="MATE_fam"/>
</dbReference>
<name>A0ABU1VR61_9GAMM</name>
<feature type="transmembrane region" description="Helical" evidence="2">
    <location>
        <begin position="61"/>
        <end position="81"/>
    </location>
</feature>
<evidence type="ECO:0000313" key="3">
    <source>
        <dbReference type="EMBL" id="MDR7099947.1"/>
    </source>
</evidence>
<keyword evidence="2" id="KW-1133">Transmembrane helix</keyword>
<reference evidence="3 4" key="1">
    <citation type="submission" date="2023-07" db="EMBL/GenBank/DDBJ databases">
        <title>Sorghum-associated microbial communities from plants grown in Nebraska, USA.</title>
        <authorList>
            <person name="Schachtman D."/>
        </authorList>
    </citation>
    <scope>NUCLEOTIDE SEQUENCE [LARGE SCALE GENOMIC DNA]</scope>
    <source>
        <strain evidence="3 4">BE187</strain>
    </source>
</reference>
<proteinExistence type="predicted"/>
<feature type="transmembrane region" description="Helical" evidence="2">
    <location>
        <begin position="356"/>
        <end position="375"/>
    </location>
</feature>
<protein>
    <submittedName>
        <fullName evidence="3">MATE family multidrug resistance protein</fullName>
    </submittedName>
</protein>
<evidence type="ECO:0000313" key="4">
    <source>
        <dbReference type="Proteomes" id="UP001267878"/>
    </source>
</evidence>
<feature type="transmembrane region" description="Helical" evidence="2">
    <location>
        <begin position="101"/>
        <end position="122"/>
    </location>
</feature>
<dbReference type="PANTHER" id="PTHR43298">
    <property type="entry name" value="MULTIDRUG RESISTANCE PROTEIN NORM-RELATED"/>
    <property type="match status" value="1"/>
</dbReference>
<organism evidence="3 4">
    <name type="scientific">Agrilutibacter niabensis</name>
    <dbReference type="NCBI Taxonomy" id="380628"/>
    <lineage>
        <taxon>Bacteria</taxon>
        <taxon>Pseudomonadati</taxon>
        <taxon>Pseudomonadota</taxon>
        <taxon>Gammaproteobacteria</taxon>
        <taxon>Lysobacterales</taxon>
        <taxon>Lysobacteraceae</taxon>
        <taxon>Agrilutibacter</taxon>
    </lineage>
</organism>
<feature type="transmembrane region" description="Helical" evidence="2">
    <location>
        <begin position="198"/>
        <end position="221"/>
    </location>
</feature>